<organism evidence="2 3">
    <name type="scientific">Rhodopirellula islandica</name>
    <dbReference type="NCBI Taxonomy" id="595434"/>
    <lineage>
        <taxon>Bacteria</taxon>
        <taxon>Pseudomonadati</taxon>
        <taxon>Planctomycetota</taxon>
        <taxon>Planctomycetia</taxon>
        <taxon>Pirellulales</taxon>
        <taxon>Pirellulaceae</taxon>
        <taxon>Rhodopirellula</taxon>
    </lineage>
</organism>
<dbReference type="GO" id="GO:0003824">
    <property type="term" value="F:catalytic activity"/>
    <property type="evidence" value="ECO:0007669"/>
    <property type="project" value="InterPro"/>
</dbReference>
<dbReference type="AlphaFoldDB" id="A0A0J1BKD9"/>
<dbReference type="RefSeq" id="WP_236695985.1">
    <property type="nucleotide sequence ID" value="NZ_LECT01000007.1"/>
</dbReference>
<dbReference type="GO" id="GO:0046394">
    <property type="term" value="P:carboxylic acid biosynthetic process"/>
    <property type="evidence" value="ECO:0007669"/>
    <property type="project" value="UniProtKB-ARBA"/>
</dbReference>
<evidence type="ECO:0000256" key="1">
    <source>
        <dbReference type="ARBA" id="ARBA00009320"/>
    </source>
</evidence>
<dbReference type="PANTHER" id="PTHR42743">
    <property type="entry name" value="AMINO-ACID AMINOTRANSFERASE"/>
    <property type="match status" value="1"/>
</dbReference>
<evidence type="ECO:0000313" key="2">
    <source>
        <dbReference type="EMBL" id="KLU06977.1"/>
    </source>
</evidence>
<gene>
    <name evidence="2" type="ORF">RISK_000778</name>
</gene>
<dbReference type="Gene3D" id="3.30.470.10">
    <property type="match status" value="1"/>
</dbReference>
<evidence type="ECO:0000313" key="3">
    <source>
        <dbReference type="Proteomes" id="UP000036367"/>
    </source>
</evidence>
<dbReference type="SUPFAM" id="SSF56752">
    <property type="entry name" value="D-aminoacid aminotransferase-like PLP-dependent enzymes"/>
    <property type="match status" value="1"/>
</dbReference>
<dbReference type="STRING" id="595434.RISK_000778"/>
<dbReference type="EMBL" id="LECT01000007">
    <property type="protein sequence ID" value="KLU06977.1"/>
    <property type="molecule type" value="Genomic_DNA"/>
</dbReference>
<dbReference type="InterPro" id="IPR001544">
    <property type="entry name" value="Aminotrans_IV"/>
</dbReference>
<comment type="caution">
    <text evidence="2">The sequence shown here is derived from an EMBL/GenBank/DDBJ whole genome shotgun (WGS) entry which is preliminary data.</text>
</comment>
<dbReference type="InterPro" id="IPR043131">
    <property type="entry name" value="BCAT-like_N"/>
</dbReference>
<proteinExistence type="inferred from homology"/>
<dbReference type="Gene3D" id="3.20.10.10">
    <property type="entry name" value="D-amino Acid Aminotransferase, subunit A, domain 2"/>
    <property type="match status" value="1"/>
</dbReference>
<dbReference type="PATRIC" id="fig|595434.4.peg.755"/>
<accession>A0A0J1BKD9</accession>
<protein>
    <submittedName>
        <fullName evidence="2">Amino-acid biosynthesis</fullName>
    </submittedName>
</protein>
<reference evidence="2" key="1">
    <citation type="submission" date="2015-05" db="EMBL/GenBank/DDBJ databases">
        <title>Permanent draft genome of Rhodopirellula islandicus K833.</title>
        <authorList>
            <person name="Kizina J."/>
            <person name="Richter M."/>
            <person name="Glockner F.O."/>
            <person name="Harder J."/>
        </authorList>
    </citation>
    <scope>NUCLEOTIDE SEQUENCE [LARGE SCALE GENOMIC DNA]</scope>
    <source>
        <strain evidence="2">K833</strain>
    </source>
</reference>
<dbReference type="InterPro" id="IPR036038">
    <property type="entry name" value="Aminotransferase-like"/>
</dbReference>
<dbReference type="PANTHER" id="PTHR42743:SF4">
    <property type="entry name" value="BRANCHED-CHAIN-AMINO-ACID AMINOTRANSFERASE-RELATED"/>
    <property type="match status" value="1"/>
</dbReference>
<dbReference type="InterPro" id="IPR043132">
    <property type="entry name" value="BCAT-like_C"/>
</dbReference>
<name>A0A0J1BKD9_RHOIS</name>
<dbReference type="InterPro" id="IPR050571">
    <property type="entry name" value="Class-IV_PLP-Dep_Aminotrnsfr"/>
</dbReference>
<keyword evidence="3" id="KW-1185">Reference proteome</keyword>
<dbReference type="Proteomes" id="UP000036367">
    <property type="component" value="Unassembled WGS sequence"/>
</dbReference>
<sequence>MPIDDLGFRQGVTAVERLRTYGGVVFCPELHLQRLSETLRLIKIAGGPSTETLRELIAECLRQNAELVQQMDVGMTIWVTGGSRPSGPTWAVHLNPIDHRAVTDRQLHGQPVVITEVVQPPNESWPRHAKVRNRLHYYLADLEAKRQNPAATGVLLDADGSVTESNVANVAIVEDGHLVFPPQKSVLKGVTMHYLRQQAARMGITCQEAPLMPLDLHQADEVLLMGTDTGVWFASSLGYGRPVFQRGCVCSQLQACFPAPATGEGGAR</sequence>
<dbReference type="Pfam" id="PF01063">
    <property type="entry name" value="Aminotran_4"/>
    <property type="match status" value="1"/>
</dbReference>
<comment type="similarity">
    <text evidence="1">Belongs to the class-IV pyridoxal-phosphate-dependent aminotransferase family.</text>
</comment>